<evidence type="ECO:0000313" key="2">
    <source>
        <dbReference type="EMBL" id="SVC87442.1"/>
    </source>
</evidence>
<protein>
    <recommendedName>
        <fullName evidence="1">Glycosyltransferase subfamily 4-like N-terminal domain-containing protein</fullName>
    </recommendedName>
</protein>
<reference evidence="2" key="1">
    <citation type="submission" date="2018-05" db="EMBL/GenBank/DDBJ databases">
        <authorList>
            <person name="Lanie J.A."/>
            <person name="Ng W.-L."/>
            <person name="Kazmierczak K.M."/>
            <person name="Andrzejewski T.M."/>
            <person name="Davidsen T.M."/>
            <person name="Wayne K.J."/>
            <person name="Tettelin H."/>
            <person name="Glass J.I."/>
            <person name="Rusch D."/>
            <person name="Podicherti R."/>
            <person name="Tsui H.-C.T."/>
            <person name="Winkler M.E."/>
        </authorList>
    </citation>
    <scope>NUCLEOTIDE SEQUENCE</scope>
</reference>
<dbReference type="PANTHER" id="PTHR45947:SF13">
    <property type="entry name" value="TRANSFERASE"/>
    <property type="match status" value="1"/>
</dbReference>
<dbReference type="Gene3D" id="3.40.50.2000">
    <property type="entry name" value="Glycogen Phosphorylase B"/>
    <property type="match status" value="2"/>
</dbReference>
<sequence length="300" mass="33069">MAFHLRSFIILSDPFLSNTMRQQSWRVWLVTDVYPPDCGGSGWSTHALARVLLNRGHKPHVIVVEPTRNGVTHRNFEQIEIAEVGVRAAHRNPWRRLGSHDYTYGVLSDYLSQRLTENPDVDILHAQHLHSAPPTIHVGRVHGLATVVTVRDYWPVCLHGTSWWGSADCKGCSASNLTHCMTEYWNWPRPLARLMVGWSRRRLGTRRGAVAAAHRIIAVSSAVRRRIEGELPGARLSVLPNMVDPYVLATAASGGVPTSHQAPYLLTAGKLVPTKGFDLLISALAEIGHAPPLVVAGDGP</sequence>
<dbReference type="PANTHER" id="PTHR45947">
    <property type="entry name" value="SULFOQUINOVOSYL TRANSFERASE SQD2"/>
    <property type="match status" value="1"/>
</dbReference>
<dbReference type="GO" id="GO:0016757">
    <property type="term" value="F:glycosyltransferase activity"/>
    <property type="evidence" value="ECO:0007669"/>
    <property type="project" value="TreeGrafter"/>
</dbReference>
<organism evidence="2">
    <name type="scientific">marine metagenome</name>
    <dbReference type="NCBI Taxonomy" id="408172"/>
    <lineage>
        <taxon>unclassified sequences</taxon>
        <taxon>metagenomes</taxon>
        <taxon>ecological metagenomes</taxon>
    </lineage>
</organism>
<dbReference type="EMBL" id="UINC01116006">
    <property type="protein sequence ID" value="SVC87442.1"/>
    <property type="molecule type" value="Genomic_DNA"/>
</dbReference>
<accession>A0A382QRJ6</accession>
<dbReference type="Pfam" id="PF13439">
    <property type="entry name" value="Glyco_transf_4"/>
    <property type="match status" value="1"/>
</dbReference>
<gene>
    <name evidence="2" type="ORF">METZ01_LOCUS340296</name>
</gene>
<dbReference type="InterPro" id="IPR050194">
    <property type="entry name" value="Glycosyltransferase_grp1"/>
</dbReference>
<feature type="domain" description="Glycosyltransferase subfamily 4-like N-terminal" evidence="1">
    <location>
        <begin position="39"/>
        <end position="245"/>
    </location>
</feature>
<dbReference type="InterPro" id="IPR028098">
    <property type="entry name" value="Glyco_trans_4-like_N"/>
</dbReference>
<dbReference type="SUPFAM" id="SSF53756">
    <property type="entry name" value="UDP-Glycosyltransferase/glycogen phosphorylase"/>
    <property type="match status" value="1"/>
</dbReference>
<name>A0A382QRJ6_9ZZZZ</name>
<dbReference type="CDD" id="cd03801">
    <property type="entry name" value="GT4_PimA-like"/>
    <property type="match status" value="1"/>
</dbReference>
<evidence type="ECO:0000259" key="1">
    <source>
        <dbReference type="Pfam" id="PF13439"/>
    </source>
</evidence>
<dbReference type="AlphaFoldDB" id="A0A382QRJ6"/>
<feature type="non-terminal residue" evidence="2">
    <location>
        <position position="300"/>
    </location>
</feature>
<proteinExistence type="predicted"/>